<comment type="caution">
    <text evidence="1">The sequence shown here is derived from an EMBL/GenBank/DDBJ whole genome shotgun (WGS) entry which is preliminary data.</text>
</comment>
<evidence type="ECO:0000313" key="1">
    <source>
        <dbReference type="EMBL" id="KAF0930468.1"/>
    </source>
</evidence>
<dbReference type="EMBL" id="SPHZ02000002">
    <property type="protein sequence ID" value="KAF0930468.1"/>
    <property type="molecule type" value="Genomic_DNA"/>
</dbReference>
<sequence>MAIARSFLAGHCRPHRCAAPAPPWSFCSPPGIVAAIYTGARSPSPVRRPSIVAIFLCRTASLSRRHRLLPLIIISVSRPPLSRRVLAMHHGRTGLPPVIDMQSPRVAFSSPSRTYVPQ</sequence>
<keyword evidence="2" id="KW-1185">Reference proteome</keyword>
<protein>
    <submittedName>
        <fullName evidence="1">Uncharacterized protein</fullName>
    </submittedName>
</protein>
<organism evidence="1 2">
    <name type="scientific">Oryza meyeriana var. granulata</name>
    <dbReference type="NCBI Taxonomy" id="110450"/>
    <lineage>
        <taxon>Eukaryota</taxon>
        <taxon>Viridiplantae</taxon>
        <taxon>Streptophyta</taxon>
        <taxon>Embryophyta</taxon>
        <taxon>Tracheophyta</taxon>
        <taxon>Spermatophyta</taxon>
        <taxon>Magnoliopsida</taxon>
        <taxon>Liliopsida</taxon>
        <taxon>Poales</taxon>
        <taxon>Poaceae</taxon>
        <taxon>BOP clade</taxon>
        <taxon>Oryzoideae</taxon>
        <taxon>Oryzeae</taxon>
        <taxon>Oryzinae</taxon>
        <taxon>Oryza</taxon>
        <taxon>Oryza meyeriana</taxon>
    </lineage>
</organism>
<dbReference type="Proteomes" id="UP000479710">
    <property type="component" value="Unassembled WGS sequence"/>
</dbReference>
<reference evidence="1 2" key="1">
    <citation type="submission" date="2019-11" db="EMBL/GenBank/DDBJ databases">
        <title>Whole genome sequence of Oryza granulata.</title>
        <authorList>
            <person name="Li W."/>
        </authorList>
    </citation>
    <scope>NUCLEOTIDE SEQUENCE [LARGE SCALE GENOMIC DNA]</scope>
    <source>
        <strain evidence="2">cv. Menghai</strain>
        <tissue evidence="1">Leaf</tissue>
    </source>
</reference>
<proteinExistence type="predicted"/>
<gene>
    <name evidence="1" type="ORF">E2562_032895</name>
</gene>
<name>A0A6G1F0M5_9ORYZ</name>
<evidence type="ECO:0000313" key="2">
    <source>
        <dbReference type="Proteomes" id="UP000479710"/>
    </source>
</evidence>
<accession>A0A6G1F0M5</accession>
<dbReference type="AlphaFoldDB" id="A0A6G1F0M5"/>